<reference evidence="2 4" key="1">
    <citation type="submission" date="2016-02" db="EMBL/GenBank/DDBJ databases">
        <authorList>
            <person name="Wen L."/>
            <person name="He K."/>
            <person name="Yang H."/>
        </authorList>
    </citation>
    <scope>NUCLEOTIDE SEQUENCE [LARGE SCALE GENOMIC DNA]</scope>
    <source>
        <strain evidence="2">Trichococcus_R210</strain>
    </source>
</reference>
<keyword evidence="1" id="KW-0472">Membrane</keyword>
<evidence type="ECO:0000313" key="4">
    <source>
        <dbReference type="Proteomes" id="UP000076878"/>
    </source>
</evidence>
<dbReference type="Pfam" id="PF09515">
    <property type="entry name" value="Thia_YuaJ"/>
    <property type="match status" value="1"/>
</dbReference>
<dbReference type="EMBL" id="FJNB01000032">
    <property type="protein sequence ID" value="CZR10132.1"/>
    <property type="molecule type" value="Genomic_DNA"/>
</dbReference>
<evidence type="ECO:0000313" key="3">
    <source>
        <dbReference type="EMBL" id="SEJ92339.1"/>
    </source>
</evidence>
<dbReference type="Proteomes" id="UP000076878">
    <property type="component" value="Unassembled WGS sequence"/>
</dbReference>
<evidence type="ECO:0000313" key="5">
    <source>
        <dbReference type="Proteomes" id="UP000199280"/>
    </source>
</evidence>
<dbReference type="InterPro" id="IPR012651">
    <property type="entry name" value="Thia_Transptr_ThiT"/>
</dbReference>
<dbReference type="RefSeq" id="WP_068624860.1">
    <property type="nucleotide sequence ID" value="NZ_FJNB01000032.1"/>
</dbReference>
<dbReference type="GO" id="GO:0005886">
    <property type="term" value="C:plasma membrane"/>
    <property type="evidence" value="ECO:0007669"/>
    <property type="project" value="InterPro"/>
</dbReference>
<dbReference type="GO" id="GO:0015234">
    <property type="term" value="F:thiamine transmembrane transporter activity"/>
    <property type="evidence" value="ECO:0007669"/>
    <property type="project" value="InterPro"/>
</dbReference>
<dbReference type="OrthoDB" id="9795813at2"/>
<keyword evidence="5" id="KW-1185">Reference proteome</keyword>
<sequence>MSKNLNIWIEGTILAALATVLSLVPFNIGPSFSVTVGAPVMMLYCLRRGLVPGFFASFLWGVLHILIGTAYILTPLQGFIEYFIAFGFTGLAGFFTPKVQQAIADQNQKALVWQVTLGTIVGTVGRYFWHTIAGYYFWGAYAPAGWSAWFYSIVMNGVSALATGAFTIMVLAVIAKTNPQLFVPKKSVRGY</sequence>
<dbReference type="NCBIfam" id="TIGR02357">
    <property type="entry name" value="ECF_ThiT_YuaJ"/>
    <property type="match status" value="1"/>
</dbReference>
<organism evidence="2 4">
    <name type="scientific">Trichococcus ilyis</name>
    <dbReference type="NCBI Taxonomy" id="640938"/>
    <lineage>
        <taxon>Bacteria</taxon>
        <taxon>Bacillati</taxon>
        <taxon>Bacillota</taxon>
        <taxon>Bacilli</taxon>
        <taxon>Lactobacillales</taxon>
        <taxon>Carnobacteriaceae</taxon>
        <taxon>Trichococcus</taxon>
    </lineage>
</organism>
<reference evidence="3 5" key="2">
    <citation type="submission" date="2016-10" db="EMBL/GenBank/DDBJ databases">
        <authorList>
            <person name="Varghese N."/>
            <person name="Submissions S."/>
        </authorList>
    </citation>
    <scope>NUCLEOTIDE SEQUENCE [LARGE SCALE GENOMIC DNA]</scope>
    <source>
        <strain evidence="3 5">DSM 22150</strain>
    </source>
</reference>
<dbReference type="AlphaFoldDB" id="A0A143Z7R7"/>
<gene>
    <name evidence="3" type="ORF">SAMN05216375_13912</name>
    <name evidence="2" type="ORF">TR210_2865</name>
</gene>
<proteinExistence type="predicted"/>
<evidence type="ECO:0000313" key="2">
    <source>
        <dbReference type="EMBL" id="CZR10132.1"/>
    </source>
</evidence>
<keyword evidence="1" id="KW-1133">Transmembrane helix</keyword>
<keyword evidence="1" id="KW-0812">Transmembrane</keyword>
<dbReference type="STRING" id="640938.TR210_2865"/>
<protein>
    <submittedName>
        <fullName evidence="2 3">Thiamine transporter</fullName>
    </submittedName>
</protein>
<dbReference type="Gene3D" id="1.10.1760.20">
    <property type="match status" value="1"/>
</dbReference>
<feature type="transmembrane region" description="Helical" evidence="1">
    <location>
        <begin position="111"/>
        <end position="129"/>
    </location>
</feature>
<dbReference type="Proteomes" id="UP000199280">
    <property type="component" value="Unassembled WGS sequence"/>
</dbReference>
<dbReference type="EMBL" id="FNYT01000039">
    <property type="protein sequence ID" value="SEJ92339.1"/>
    <property type="molecule type" value="Genomic_DNA"/>
</dbReference>
<feature type="transmembrane region" description="Helical" evidence="1">
    <location>
        <begin position="79"/>
        <end position="99"/>
    </location>
</feature>
<name>A0A143Z7R7_9LACT</name>
<feature type="transmembrane region" description="Helical" evidence="1">
    <location>
        <begin position="149"/>
        <end position="175"/>
    </location>
</feature>
<evidence type="ECO:0000256" key="1">
    <source>
        <dbReference type="SAM" id="Phobius"/>
    </source>
</evidence>
<accession>A0A143Z7R7</accession>
<feature type="transmembrane region" description="Helical" evidence="1">
    <location>
        <begin position="53"/>
        <end position="73"/>
    </location>
</feature>